<keyword evidence="9" id="KW-1185">Reference proteome</keyword>
<evidence type="ECO:0000256" key="3">
    <source>
        <dbReference type="ARBA" id="ARBA00004370"/>
    </source>
</evidence>
<evidence type="ECO:0000256" key="2">
    <source>
        <dbReference type="ARBA" id="ARBA00004240"/>
    </source>
</evidence>
<feature type="region of interest" description="Disordered" evidence="7">
    <location>
        <begin position="23"/>
        <end position="47"/>
    </location>
</feature>
<keyword evidence="4" id="KW-0256">Endoplasmic reticulum</keyword>
<dbReference type="InterPro" id="IPR029058">
    <property type="entry name" value="AB_hydrolase_fold"/>
</dbReference>
<dbReference type="EMBL" id="JAQQWL010000005">
    <property type="protein sequence ID" value="KAK8073987.1"/>
    <property type="molecule type" value="Genomic_DNA"/>
</dbReference>
<evidence type="ECO:0000313" key="9">
    <source>
        <dbReference type="Proteomes" id="UP001480595"/>
    </source>
</evidence>
<dbReference type="SUPFAM" id="SSF53474">
    <property type="entry name" value="alpha/beta-Hydrolases"/>
    <property type="match status" value="1"/>
</dbReference>
<evidence type="ECO:0008006" key="10">
    <source>
        <dbReference type="Google" id="ProtNLM"/>
    </source>
</evidence>
<dbReference type="GeneID" id="92089358"/>
<dbReference type="PANTHER" id="PTHR48182:SF2">
    <property type="entry name" value="PROTEIN SERAC1"/>
    <property type="match status" value="1"/>
</dbReference>
<evidence type="ECO:0000256" key="6">
    <source>
        <dbReference type="ARBA" id="ARBA00023136"/>
    </source>
</evidence>
<gene>
    <name evidence="8" type="ORF">PG994_004886</name>
</gene>
<dbReference type="PANTHER" id="PTHR48182">
    <property type="entry name" value="PROTEIN SERAC1"/>
    <property type="match status" value="1"/>
</dbReference>
<accession>A0ABR1VT33</accession>
<organism evidence="8 9">
    <name type="scientific">Apiospora phragmitis</name>
    <dbReference type="NCBI Taxonomy" id="2905665"/>
    <lineage>
        <taxon>Eukaryota</taxon>
        <taxon>Fungi</taxon>
        <taxon>Dikarya</taxon>
        <taxon>Ascomycota</taxon>
        <taxon>Pezizomycotina</taxon>
        <taxon>Sordariomycetes</taxon>
        <taxon>Xylariomycetidae</taxon>
        <taxon>Amphisphaeriales</taxon>
        <taxon>Apiosporaceae</taxon>
        <taxon>Apiospora</taxon>
    </lineage>
</organism>
<evidence type="ECO:0000256" key="4">
    <source>
        <dbReference type="ARBA" id="ARBA00022824"/>
    </source>
</evidence>
<evidence type="ECO:0000313" key="8">
    <source>
        <dbReference type="EMBL" id="KAK8073987.1"/>
    </source>
</evidence>
<dbReference type="Proteomes" id="UP001480595">
    <property type="component" value="Unassembled WGS sequence"/>
</dbReference>
<keyword evidence="6" id="KW-0472">Membrane</keyword>
<evidence type="ECO:0000256" key="5">
    <source>
        <dbReference type="ARBA" id="ARBA00023128"/>
    </source>
</evidence>
<dbReference type="Gene3D" id="3.40.50.1820">
    <property type="entry name" value="alpha/beta hydrolase"/>
    <property type="match status" value="1"/>
</dbReference>
<comment type="caution">
    <text evidence="8">The sequence shown here is derived from an EMBL/GenBank/DDBJ whole genome shotgun (WGS) entry which is preliminary data.</text>
</comment>
<keyword evidence="5" id="KW-0496">Mitochondrion</keyword>
<proteinExistence type="predicted"/>
<dbReference type="InterPro" id="IPR052374">
    <property type="entry name" value="SERAC1"/>
</dbReference>
<evidence type="ECO:0000256" key="1">
    <source>
        <dbReference type="ARBA" id="ARBA00004173"/>
    </source>
</evidence>
<sequence>MPTESPIPAVVQDTGFTVLHEPAGVDPIVDQPRHTSPNAESHRRKRDRWSLKGAIADTIRGKRSVSSPETLTGVQTGSKAVYWPRDLLPVDCPTARIQVWGYDSVVTKGYTAANKSNLFSHAKSLLYALERQRRAGRPIVFVAHSLGGLLVKEVLHRSQYSEERGLRDIVESTKAVVFMGTPHRGSSEFAKIGELTRKIAAGLMRVDSNSTIIRVLGIDSPELELSR</sequence>
<protein>
    <recommendedName>
        <fullName evidence="10">DUF676 domain-containing protein</fullName>
    </recommendedName>
</protein>
<name>A0ABR1VT33_9PEZI</name>
<evidence type="ECO:0000256" key="7">
    <source>
        <dbReference type="SAM" id="MobiDB-lite"/>
    </source>
</evidence>
<reference evidence="8 9" key="1">
    <citation type="submission" date="2023-01" db="EMBL/GenBank/DDBJ databases">
        <title>Analysis of 21 Apiospora genomes using comparative genomics revels a genus with tremendous synthesis potential of carbohydrate active enzymes and secondary metabolites.</title>
        <authorList>
            <person name="Sorensen T."/>
        </authorList>
    </citation>
    <scope>NUCLEOTIDE SEQUENCE [LARGE SCALE GENOMIC DNA]</scope>
    <source>
        <strain evidence="8 9">CBS 135458</strain>
    </source>
</reference>
<comment type="subcellular location">
    <subcellularLocation>
        <location evidence="2">Endoplasmic reticulum</location>
    </subcellularLocation>
    <subcellularLocation>
        <location evidence="3">Membrane</location>
    </subcellularLocation>
    <subcellularLocation>
        <location evidence="1">Mitochondrion</location>
    </subcellularLocation>
</comment>
<dbReference type="RefSeq" id="XP_066718462.1">
    <property type="nucleotide sequence ID" value="XM_066856295.1"/>
</dbReference>